<dbReference type="Pfam" id="PF10844">
    <property type="entry name" value="DUF2577"/>
    <property type="match status" value="1"/>
</dbReference>
<accession>A0A9D2LVM1</accession>
<gene>
    <name evidence="1" type="ORF">H9942_00620</name>
</gene>
<evidence type="ECO:0000313" key="2">
    <source>
        <dbReference type="Proteomes" id="UP000824214"/>
    </source>
</evidence>
<dbReference type="EMBL" id="DWXZ01000008">
    <property type="protein sequence ID" value="HJB36555.1"/>
    <property type="molecule type" value="Genomic_DNA"/>
</dbReference>
<organism evidence="1 2">
    <name type="scientific">Candidatus Acutalibacter ornithocaccae</name>
    <dbReference type="NCBI Taxonomy" id="2838416"/>
    <lineage>
        <taxon>Bacteria</taxon>
        <taxon>Bacillati</taxon>
        <taxon>Bacillota</taxon>
        <taxon>Clostridia</taxon>
        <taxon>Eubacteriales</taxon>
        <taxon>Acutalibacteraceae</taxon>
        <taxon>Acutalibacter</taxon>
    </lineage>
</organism>
<dbReference type="InterPro" id="IPR022555">
    <property type="entry name" value="DUF2577"/>
</dbReference>
<comment type="caution">
    <text evidence="1">The sequence shown here is derived from an EMBL/GenBank/DDBJ whole genome shotgun (WGS) entry which is preliminary data.</text>
</comment>
<sequence length="127" mass="13951">MADETEKTSIKQLIQGMSTPGIQFLQGTVVSTGPLRIQMVNDEKLIIGPNITIVPWQLTDYQTEMTPLEWETEPASGGSGDSAYASHSHVIAGRKKVIIHNALKVGDKVHVLSFNNGKQYFVLDRVS</sequence>
<protein>
    <submittedName>
        <fullName evidence="1">DUF2577 domain-containing protein</fullName>
    </submittedName>
</protein>
<name>A0A9D2LVM1_9FIRM</name>
<reference evidence="1" key="2">
    <citation type="submission" date="2021-04" db="EMBL/GenBank/DDBJ databases">
        <authorList>
            <person name="Gilroy R."/>
        </authorList>
    </citation>
    <scope>NUCLEOTIDE SEQUENCE</scope>
    <source>
        <strain evidence="1">ChiBcolR8-3208</strain>
    </source>
</reference>
<reference evidence="1" key="1">
    <citation type="journal article" date="2021" name="PeerJ">
        <title>Extensive microbial diversity within the chicken gut microbiome revealed by metagenomics and culture.</title>
        <authorList>
            <person name="Gilroy R."/>
            <person name="Ravi A."/>
            <person name="Getino M."/>
            <person name="Pursley I."/>
            <person name="Horton D.L."/>
            <person name="Alikhan N.F."/>
            <person name="Baker D."/>
            <person name="Gharbi K."/>
            <person name="Hall N."/>
            <person name="Watson M."/>
            <person name="Adriaenssens E.M."/>
            <person name="Foster-Nyarko E."/>
            <person name="Jarju S."/>
            <person name="Secka A."/>
            <person name="Antonio M."/>
            <person name="Oren A."/>
            <person name="Chaudhuri R.R."/>
            <person name="La Ragione R."/>
            <person name="Hildebrand F."/>
            <person name="Pallen M.J."/>
        </authorList>
    </citation>
    <scope>NUCLEOTIDE SEQUENCE</scope>
    <source>
        <strain evidence="1">ChiBcolR8-3208</strain>
    </source>
</reference>
<proteinExistence type="predicted"/>
<dbReference type="Proteomes" id="UP000824214">
    <property type="component" value="Unassembled WGS sequence"/>
</dbReference>
<dbReference type="AlphaFoldDB" id="A0A9D2LVM1"/>
<evidence type="ECO:0000313" key="1">
    <source>
        <dbReference type="EMBL" id="HJB36555.1"/>
    </source>
</evidence>